<feature type="compositionally biased region" description="Basic and acidic residues" evidence="1">
    <location>
        <begin position="151"/>
        <end position="168"/>
    </location>
</feature>
<accession>A9UUY2</accession>
<dbReference type="Proteomes" id="UP000001357">
    <property type="component" value="Unassembled WGS sequence"/>
</dbReference>
<dbReference type="KEGG" id="mbr:MONBRDRAFT_31654"/>
<organism evidence="2 3">
    <name type="scientific">Monosiga brevicollis</name>
    <name type="common">Choanoflagellate</name>
    <dbReference type="NCBI Taxonomy" id="81824"/>
    <lineage>
        <taxon>Eukaryota</taxon>
        <taxon>Choanoflagellata</taxon>
        <taxon>Craspedida</taxon>
        <taxon>Salpingoecidae</taxon>
        <taxon>Monosiga</taxon>
    </lineage>
</organism>
<dbReference type="InParanoid" id="A9UUY2"/>
<evidence type="ECO:0008006" key="4">
    <source>
        <dbReference type="Google" id="ProtNLM"/>
    </source>
</evidence>
<feature type="compositionally biased region" description="Polar residues" evidence="1">
    <location>
        <begin position="171"/>
        <end position="184"/>
    </location>
</feature>
<feature type="compositionally biased region" description="Low complexity" evidence="1">
    <location>
        <begin position="378"/>
        <end position="392"/>
    </location>
</feature>
<reference evidence="2 3" key="1">
    <citation type="journal article" date="2008" name="Nature">
        <title>The genome of the choanoflagellate Monosiga brevicollis and the origin of metazoans.</title>
        <authorList>
            <consortium name="JGI Sequencing"/>
            <person name="King N."/>
            <person name="Westbrook M.J."/>
            <person name="Young S.L."/>
            <person name="Kuo A."/>
            <person name="Abedin M."/>
            <person name="Chapman J."/>
            <person name="Fairclough S."/>
            <person name="Hellsten U."/>
            <person name="Isogai Y."/>
            <person name="Letunic I."/>
            <person name="Marr M."/>
            <person name="Pincus D."/>
            <person name="Putnam N."/>
            <person name="Rokas A."/>
            <person name="Wright K.J."/>
            <person name="Zuzow R."/>
            <person name="Dirks W."/>
            <person name="Good M."/>
            <person name="Goodstein D."/>
            <person name="Lemons D."/>
            <person name="Li W."/>
            <person name="Lyons J.B."/>
            <person name="Morris A."/>
            <person name="Nichols S."/>
            <person name="Richter D.J."/>
            <person name="Salamov A."/>
            <person name="Bork P."/>
            <person name="Lim W.A."/>
            <person name="Manning G."/>
            <person name="Miller W.T."/>
            <person name="McGinnis W."/>
            <person name="Shapiro H."/>
            <person name="Tjian R."/>
            <person name="Grigoriev I.V."/>
            <person name="Rokhsar D."/>
        </authorList>
    </citation>
    <scope>NUCLEOTIDE SEQUENCE [LARGE SCALE GENOMIC DNA]</scope>
    <source>
        <strain evidence="3">MX1 / ATCC 50154</strain>
    </source>
</reference>
<name>A9UUY2_MONBE</name>
<evidence type="ECO:0000256" key="1">
    <source>
        <dbReference type="SAM" id="MobiDB-lite"/>
    </source>
</evidence>
<feature type="region of interest" description="Disordered" evidence="1">
    <location>
        <begin position="234"/>
        <end position="262"/>
    </location>
</feature>
<evidence type="ECO:0000313" key="3">
    <source>
        <dbReference type="Proteomes" id="UP000001357"/>
    </source>
</evidence>
<dbReference type="GeneID" id="5889648"/>
<evidence type="ECO:0000313" key="2">
    <source>
        <dbReference type="EMBL" id="EDQ90988.1"/>
    </source>
</evidence>
<feature type="region of interest" description="Disordered" evidence="1">
    <location>
        <begin position="123"/>
        <end position="195"/>
    </location>
</feature>
<sequence>MFSTELHAVKVDSLRARLPLAFIDEDQWYTIWFDVTELMNYCFHEQLTRITAIKIEQGARLRRVLSLGGSRHLPAKWALPATLNANEVKINALVLADLEAARASATGLDLTTSMLMDRSDGTIIAGRLPAPPSSGSNSRPARSPRRGRMVRSGDKAGRPVRDSVKWPVHETATSGVKPSGQEQRGANDGMERGDSRHVNSHIVARAPESRPASDTPPTDSSAASQGVLVGAAMSAAAGAVNEDEEDEEGQRPTFTSSSLLASRAPSDAATSLLEDLVRQGLQVETGPGLLDLSGFKVAEEDFLVDDTWRYEDDDEDKSRKEHGVADVQRDDLDSDEDLPLASRPMHRSSHDTISLDDGDGNGGEALSAGLRRGLKQPSSSRGSTTMSTSGEGHALTPRPTGLQRRESDVASTRSSVTVAAQARLSLANVHGGEDDVVLRRQDNIGTPNPGHLHATDLMWEDDWDTRWSPEPSHLDSSDSEDEDQASSLFDSDMRRRAGSLSELESSFSSVGRSISRTADASLREVIYDPGLNCYYDPATNQYFQLA</sequence>
<dbReference type="RefSeq" id="XP_001744285.1">
    <property type="nucleotide sequence ID" value="XM_001744233.1"/>
</dbReference>
<keyword evidence="3" id="KW-1185">Reference proteome</keyword>
<dbReference type="EMBL" id="CH991546">
    <property type="protein sequence ID" value="EDQ90988.1"/>
    <property type="molecule type" value="Genomic_DNA"/>
</dbReference>
<dbReference type="AlphaFoldDB" id="A9UUY2"/>
<feature type="compositionally biased region" description="Basic and acidic residues" evidence="1">
    <location>
        <begin position="312"/>
        <end position="331"/>
    </location>
</feature>
<feature type="region of interest" description="Disordered" evidence="1">
    <location>
        <begin position="312"/>
        <end position="414"/>
    </location>
</feature>
<proteinExistence type="predicted"/>
<gene>
    <name evidence="2" type="ORF">MONBRDRAFT_31654</name>
</gene>
<protein>
    <recommendedName>
        <fullName evidence="4">CFA20 domain-containing protein</fullName>
    </recommendedName>
</protein>